<feature type="domain" description="ChrR-like cupin" evidence="1">
    <location>
        <begin position="36"/>
        <end position="127"/>
    </location>
</feature>
<organism evidence="2 3">
    <name type="scientific">Sphingomonas panacis</name>
    <dbReference type="NCBI Taxonomy" id="1560345"/>
    <lineage>
        <taxon>Bacteria</taxon>
        <taxon>Pseudomonadati</taxon>
        <taxon>Pseudomonadota</taxon>
        <taxon>Alphaproteobacteria</taxon>
        <taxon>Sphingomonadales</taxon>
        <taxon>Sphingomonadaceae</taxon>
        <taxon>Sphingomonas</taxon>
    </lineage>
</organism>
<dbReference type="RefSeq" id="WP_069207797.1">
    <property type="nucleotide sequence ID" value="NZ_CP014169.1"/>
</dbReference>
<dbReference type="InterPro" id="IPR011051">
    <property type="entry name" value="RmlC_Cupin_sf"/>
</dbReference>
<reference evidence="2 3" key="1">
    <citation type="submission" date="2016-01" db="EMBL/GenBank/DDBJ databases">
        <title>Complete genome and mega plasmid sequence of Sphingomonas panacis DCY99 elicits systemic resistance in rice to Xanthomonas oryzae.</title>
        <authorList>
            <person name="Kim Y.J."/>
            <person name="Yang D.C."/>
            <person name="Sing P."/>
        </authorList>
    </citation>
    <scope>NUCLEOTIDE SEQUENCE [LARGE SCALE GENOMIC DNA]</scope>
    <source>
        <strain evidence="2 3">DCY99</strain>
        <plasmid evidence="3">Plasmid</plasmid>
    </source>
</reference>
<dbReference type="InterPro" id="IPR014710">
    <property type="entry name" value="RmlC-like_jellyroll"/>
</dbReference>
<dbReference type="KEGG" id="span:AWL63_24055"/>
<evidence type="ECO:0000313" key="3">
    <source>
        <dbReference type="Proteomes" id="UP000094256"/>
    </source>
</evidence>
<name>A0A1B3ZIH6_9SPHN</name>
<proteinExistence type="predicted"/>
<accession>A0A1B3ZIH6</accession>
<dbReference type="Gene3D" id="2.60.120.10">
    <property type="entry name" value="Jelly Rolls"/>
    <property type="match status" value="1"/>
</dbReference>
<keyword evidence="3" id="KW-1185">Reference proteome</keyword>
<keyword evidence="2" id="KW-0614">Plasmid</keyword>
<geneLocation type="plasmid" evidence="3"/>
<dbReference type="CDD" id="cd20302">
    <property type="entry name" value="cupin_DAD"/>
    <property type="match status" value="1"/>
</dbReference>
<dbReference type="OrthoDB" id="9793521at2"/>
<dbReference type="Pfam" id="PF12973">
    <property type="entry name" value="Cupin_7"/>
    <property type="match status" value="1"/>
</dbReference>
<gene>
    <name evidence="2" type="ORF">AWL63_24055</name>
</gene>
<dbReference type="Proteomes" id="UP000094256">
    <property type="component" value="Plasmid unnamed"/>
</dbReference>
<protein>
    <recommendedName>
        <fullName evidence="1">ChrR-like cupin domain-containing protein</fullName>
    </recommendedName>
</protein>
<evidence type="ECO:0000313" key="2">
    <source>
        <dbReference type="EMBL" id="AOH87234.1"/>
    </source>
</evidence>
<dbReference type="SUPFAM" id="SSF51182">
    <property type="entry name" value="RmlC-like cupins"/>
    <property type="match status" value="1"/>
</dbReference>
<dbReference type="InterPro" id="IPR025979">
    <property type="entry name" value="ChrR-like_cupin_dom"/>
</dbReference>
<dbReference type="AlphaFoldDB" id="A0A1B3ZIH6"/>
<evidence type="ECO:0000259" key="1">
    <source>
        <dbReference type="Pfam" id="PF12973"/>
    </source>
</evidence>
<sequence>MTATAASDNAPVLFLPQDRLLTLNVNEVPLLKDGAGPGISFQPLLLDPEMGVWTVMGTFAPGATLPTHLHTGAVHGLTLKGSWIYKEYPDQVQVQGSYLYEPASSMHTFYVPDTNTEDTVVLFIVNGANIGFTDDGQFHSTLDAVTVRALTEQWAQANGGVTVPYLSGGTARQVEVKTQPNRVAALAE</sequence>
<dbReference type="EMBL" id="CP014169">
    <property type="protein sequence ID" value="AOH87234.1"/>
    <property type="molecule type" value="Genomic_DNA"/>
</dbReference>